<dbReference type="OrthoDB" id="21449at2759"/>
<sequence length="379" mass="42635">MSEALRISVAHAEEKEVGPNYFGYYIREILELSSQKEDDLLPLSFEASMLASKTYTKENAGDIIDPNCNGRDANSLIGSNSLFSNSIGYGLPDIKRERLKASLKQAVLALSQEVDEMLGPVFRMCRIQAHLKGKEHLQNCSSTFDRGVVQPPSKKQKLSSTPHMSGIMTYCGTDGCGSYQEGSESGDMSNAYSDAVLSSQLSDTKKRCAECHTTKAPQWKGGHAGPKPLCNACWMRYKKKKMSFSDLNREEKESEEVKDDLLVLLDNCGPRAVETVKRYSNELSAKLGHMEQQLEELLDIVMSKCRPMSLTEKQELRNLIQKMPPKNLDRIVEIVQRNKQEESHSCKEISIELEKEDNATLWRLYYYVEAVANAEKLSP</sequence>
<keyword evidence="4" id="KW-0175">Coiled coil</keyword>
<dbReference type="InterPro" id="IPR027353">
    <property type="entry name" value="NET_dom"/>
</dbReference>
<dbReference type="Gene3D" id="1.20.1270.220">
    <property type="match status" value="1"/>
</dbReference>
<evidence type="ECO:0000256" key="2">
    <source>
        <dbReference type="ARBA" id="ARBA00023163"/>
    </source>
</evidence>
<evidence type="ECO:0000313" key="10">
    <source>
        <dbReference type="RefSeq" id="XP_010248717.1"/>
    </source>
</evidence>
<dbReference type="RefSeq" id="XP_010248717.1">
    <property type="nucleotide sequence ID" value="XM_010250415.2"/>
</dbReference>
<dbReference type="AlphaFoldDB" id="A0A1U7Z5Z9"/>
<organism evidence="7 8">
    <name type="scientific">Nelumbo nucifera</name>
    <name type="common">Sacred lotus</name>
    <dbReference type="NCBI Taxonomy" id="4432"/>
    <lineage>
        <taxon>Eukaryota</taxon>
        <taxon>Viridiplantae</taxon>
        <taxon>Streptophyta</taxon>
        <taxon>Embryophyta</taxon>
        <taxon>Tracheophyta</taxon>
        <taxon>Spermatophyta</taxon>
        <taxon>Magnoliopsida</taxon>
        <taxon>Proteales</taxon>
        <taxon>Nelumbonaceae</taxon>
        <taxon>Nelumbo</taxon>
    </lineage>
</organism>
<dbReference type="Gene3D" id="3.30.50.10">
    <property type="entry name" value="Erythroid Transcription Factor GATA-1, subunit A"/>
    <property type="match status" value="1"/>
</dbReference>
<dbReference type="GO" id="GO:0004674">
    <property type="term" value="F:protein serine/threonine kinase activity"/>
    <property type="evidence" value="ECO:0000318"/>
    <property type="project" value="GO_Central"/>
</dbReference>
<dbReference type="GO" id="GO:0005634">
    <property type="term" value="C:nucleus"/>
    <property type="evidence" value="ECO:0000318"/>
    <property type="project" value="GO_Central"/>
</dbReference>
<dbReference type="Proteomes" id="UP000189703">
    <property type="component" value="Unplaced"/>
</dbReference>
<dbReference type="InterPro" id="IPR038336">
    <property type="entry name" value="NET_sf"/>
</dbReference>
<dbReference type="GO" id="GO:0000785">
    <property type="term" value="C:chromatin"/>
    <property type="evidence" value="ECO:0000318"/>
    <property type="project" value="GO_Central"/>
</dbReference>
<dbReference type="PROSITE" id="PS51525">
    <property type="entry name" value="NET"/>
    <property type="match status" value="1"/>
</dbReference>
<feature type="coiled-coil region" evidence="4">
    <location>
        <begin position="247"/>
        <end position="300"/>
    </location>
</feature>
<keyword evidence="3" id="KW-0863">Zinc-finger</keyword>
<dbReference type="GO" id="GO:0043565">
    <property type="term" value="F:sequence-specific DNA binding"/>
    <property type="evidence" value="ECO:0007669"/>
    <property type="project" value="InterPro"/>
</dbReference>
<dbReference type="PROSITE" id="PS50114">
    <property type="entry name" value="GATA_ZN_FINGER_2"/>
    <property type="match status" value="1"/>
</dbReference>
<keyword evidence="3" id="KW-0479">Metal-binding</keyword>
<dbReference type="GO" id="GO:0006338">
    <property type="term" value="P:chromatin remodeling"/>
    <property type="evidence" value="ECO:0000318"/>
    <property type="project" value="GO_Central"/>
</dbReference>
<evidence type="ECO:0000259" key="6">
    <source>
        <dbReference type="PROSITE" id="PS51525"/>
    </source>
</evidence>
<dbReference type="SUPFAM" id="SSF57716">
    <property type="entry name" value="Glucocorticoid receptor-like (DNA-binding domain)"/>
    <property type="match status" value="1"/>
</dbReference>
<reference evidence="8 9" key="1">
    <citation type="submission" date="2025-04" db="UniProtKB">
        <authorList>
            <consortium name="RefSeq"/>
        </authorList>
    </citation>
    <scope>IDENTIFICATION</scope>
</reference>
<dbReference type="OMA" id="EDNVMLW"/>
<dbReference type="InterPro" id="IPR013088">
    <property type="entry name" value="Znf_NHR/GATA"/>
</dbReference>
<dbReference type="GO" id="GO:0003682">
    <property type="term" value="F:chromatin binding"/>
    <property type="evidence" value="ECO:0000318"/>
    <property type="project" value="GO_Central"/>
</dbReference>
<dbReference type="RefSeq" id="XP_010248716.1">
    <property type="nucleotide sequence ID" value="XM_010250414.2"/>
</dbReference>
<dbReference type="GO" id="GO:0006357">
    <property type="term" value="P:regulation of transcription by RNA polymerase II"/>
    <property type="evidence" value="ECO:0000318"/>
    <property type="project" value="GO_Central"/>
</dbReference>
<protein>
    <submittedName>
        <fullName evidence="8 9">Uncharacterized protein LOC104591545 isoform X1</fullName>
    </submittedName>
</protein>
<dbReference type="GO" id="GO:0042393">
    <property type="term" value="F:histone binding"/>
    <property type="evidence" value="ECO:0000318"/>
    <property type="project" value="GO_Central"/>
</dbReference>
<keyword evidence="7" id="KW-1185">Reference proteome</keyword>
<dbReference type="CDD" id="cd00202">
    <property type="entry name" value="ZnF_GATA"/>
    <property type="match status" value="1"/>
</dbReference>
<evidence type="ECO:0000256" key="1">
    <source>
        <dbReference type="ARBA" id="ARBA00023015"/>
    </source>
</evidence>
<accession>A0A1U7Z5Z9</accession>
<evidence type="ECO:0000313" key="7">
    <source>
        <dbReference type="Proteomes" id="UP000189703"/>
    </source>
</evidence>
<dbReference type="GO" id="GO:0008270">
    <property type="term" value="F:zinc ion binding"/>
    <property type="evidence" value="ECO:0007669"/>
    <property type="project" value="UniProtKB-KW"/>
</dbReference>
<gene>
    <name evidence="8 9 10" type="primary">LOC104591545</name>
</gene>
<feature type="domain" description="GATA-type" evidence="5">
    <location>
        <begin position="202"/>
        <end position="238"/>
    </location>
</feature>
<dbReference type="eggNOG" id="ENOG502RUXN">
    <property type="taxonomic scope" value="Eukaryota"/>
</dbReference>
<feature type="domain" description="NET" evidence="6">
    <location>
        <begin position="298"/>
        <end position="379"/>
    </location>
</feature>
<evidence type="ECO:0000313" key="8">
    <source>
        <dbReference type="RefSeq" id="XP_010248715.1"/>
    </source>
</evidence>
<name>A0A1U7Z5Z9_NELNU</name>
<dbReference type="RefSeq" id="XP_010248715.1">
    <property type="nucleotide sequence ID" value="XM_010250413.2"/>
</dbReference>
<dbReference type="SMART" id="SM00401">
    <property type="entry name" value="ZnF_GATA"/>
    <property type="match status" value="1"/>
</dbReference>
<dbReference type="Pfam" id="PF00320">
    <property type="entry name" value="GATA"/>
    <property type="match status" value="1"/>
</dbReference>
<dbReference type="Pfam" id="PF17035">
    <property type="entry name" value="BET"/>
    <property type="match status" value="1"/>
</dbReference>
<keyword evidence="3" id="KW-0862">Zinc</keyword>
<dbReference type="PANTHER" id="PTHR45926">
    <property type="entry name" value="OSJNBA0053K19.4 PROTEIN"/>
    <property type="match status" value="1"/>
</dbReference>
<dbReference type="InterPro" id="IPR000679">
    <property type="entry name" value="Znf_GATA"/>
</dbReference>
<evidence type="ECO:0000256" key="4">
    <source>
        <dbReference type="SAM" id="Coils"/>
    </source>
</evidence>
<dbReference type="GeneID" id="104591545"/>
<dbReference type="KEGG" id="nnu:104591545"/>
<keyword evidence="1" id="KW-0805">Transcription regulation</keyword>
<keyword evidence="2" id="KW-0804">Transcription</keyword>
<proteinExistence type="predicted"/>
<evidence type="ECO:0000256" key="3">
    <source>
        <dbReference type="PROSITE-ProRule" id="PRU00094"/>
    </source>
</evidence>
<evidence type="ECO:0000259" key="5">
    <source>
        <dbReference type="PROSITE" id="PS50114"/>
    </source>
</evidence>
<evidence type="ECO:0000313" key="9">
    <source>
        <dbReference type="RefSeq" id="XP_010248716.1"/>
    </source>
</evidence>